<dbReference type="InterPro" id="IPR036388">
    <property type="entry name" value="WH-like_DNA-bd_sf"/>
</dbReference>
<name>A0A7U9XUE5_9MOLU</name>
<evidence type="ECO:0008006" key="4">
    <source>
        <dbReference type="Google" id="ProtNLM"/>
    </source>
</evidence>
<evidence type="ECO:0000313" key="2">
    <source>
        <dbReference type="EMBL" id="BCR35571.1"/>
    </source>
</evidence>
<dbReference type="KEGG" id="manr:MPAN_004640"/>
<dbReference type="InterPro" id="IPR002514">
    <property type="entry name" value="Transposase_8"/>
</dbReference>
<dbReference type="GO" id="GO:0006313">
    <property type="term" value="P:DNA transposition"/>
    <property type="evidence" value="ECO:0007669"/>
    <property type="project" value="InterPro"/>
</dbReference>
<dbReference type="InterPro" id="IPR009057">
    <property type="entry name" value="Homeodomain-like_sf"/>
</dbReference>
<protein>
    <recommendedName>
        <fullName evidence="4">Transposase</fullName>
    </recommendedName>
</protein>
<evidence type="ECO:0000313" key="1">
    <source>
        <dbReference type="EMBL" id="BCR35321.1"/>
    </source>
</evidence>
<reference evidence="2" key="1">
    <citation type="submission" date="2021-01" db="EMBL/GenBank/DDBJ databases">
        <title>Draft genome sequence of Acholeplasmataceae bacterium strain Mahy22.</title>
        <authorList>
            <person name="Watanabe M."/>
            <person name="Kojima H."/>
            <person name="Fukui M."/>
        </authorList>
    </citation>
    <scope>NUCLEOTIDE SEQUENCE</scope>
    <source>
        <strain evidence="2">Mahy22</strain>
    </source>
</reference>
<dbReference type="RefSeq" id="WP_176238418.1">
    <property type="nucleotide sequence ID" value="NZ_AP024412.1"/>
</dbReference>
<dbReference type="SUPFAM" id="SSF46689">
    <property type="entry name" value="Homeodomain-like"/>
    <property type="match status" value="1"/>
</dbReference>
<dbReference type="EMBL" id="AP024412">
    <property type="protein sequence ID" value="BCR35571.1"/>
    <property type="molecule type" value="Genomic_DNA"/>
</dbReference>
<dbReference type="Gene3D" id="1.10.10.10">
    <property type="entry name" value="Winged helix-like DNA-binding domain superfamily/Winged helix DNA-binding domain"/>
    <property type="match status" value="1"/>
</dbReference>
<dbReference type="AlphaFoldDB" id="A0A7U9XUE5"/>
<gene>
    <name evidence="1" type="ORF">MPAN_002140</name>
    <name evidence="2" type="ORF">MPAN_004640</name>
</gene>
<proteinExistence type="predicted"/>
<dbReference type="KEGG" id="manr:MPAN_002140"/>
<organism evidence="2 3">
    <name type="scientific">Mariniplasma anaerobium</name>
    <dbReference type="NCBI Taxonomy" id="2735436"/>
    <lineage>
        <taxon>Bacteria</taxon>
        <taxon>Bacillati</taxon>
        <taxon>Mycoplasmatota</taxon>
        <taxon>Mollicutes</taxon>
        <taxon>Acholeplasmatales</taxon>
        <taxon>Acholeplasmataceae</taxon>
        <taxon>Mariniplasma</taxon>
    </lineage>
</organism>
<dbReference type="GO" id="GO:0003677">
    <property type="term" value="F:DNA binding"/>
    <property type="evidence" value="ECO:0007669"/>
    <property type="project" value="InterPro"/>
</dbReference>
<keyword evidence="3" id="KW-1185">Reference proteome</keyword>
<sequence length="121" mass="14135">MSKHYTNRARLDAVKNYRASNLSLSEFARQHKFNRSTLKDWVAAFNHLEGDFIRIDNISDRPGELINEENIRLNMLKGDEITKKSTHFSRFDHSIVVIESKQIKITTSLEQALKILEVIYD</sequence>
<dbReference type="EMBL" id="AP024412">
    <property type="protein sequence ID" value="BCR35321.1"/>
    <property type="molecule type" value="Genomic_DNA"/>
</dbReference>
<dbReference type="Proteomes" id="UP000620133">
    <property type="component" value="Chromosome"/>
</dbReference>
<accession>A0A7U9XUE5</accession>
<dbReference type="GO" id="GO:0004803">
    <property type="term" value="F:transposase activity"/>
    <property type="evidence" value="ECO:0007669"/>
    <property type="project" value="InterPro"/>
</dbReference>
<evidence type="ECO:0000313" key="3">
    <source>
        <dbReference type="Proteomes" id="UP000620133"/>
    </source>
</evidence>
<dbReference type="Pfam" id="PF01527">
    <property type="entry name" value="HTH_Tnp_1"/>
    <property type="match status" value="1"/>
</dbReference>